<dbReference type="EMBL" id="MDDG01000011">
    <property type="protein sequence ID" value="OQE36952.1"/>
    <property type="molecule type" value="Genomic_DNA"/>
</dbReference>
<feature type="region of interest" description="Disordered" evidence="1">
    <location>
        <begin position="1"/>
        <end position="43"/>
    </location>
</feature>
<gene>
    <name evidence="2" type="ORF">PENCOP_c011G08332</name>
</gene>
<protein>
    <submittedName>
        <fullName evidence="2">Uncharacterized protein</fullName>
    </submittedName>
</protein>
<proteinExistence type="predicted"/>
<evidence type="ECO:0000256" key="1">
    <source>
        <dbReference type="SAM" id="MobiDB-lite"/>
    </source>
</evidence>
<reference evidence="3" key="1">
    <citation type="journal article" date="2017" name="Nat. Microbiol.">
        <title>Global analysis of biosynthetic gene clusters reveals vast potential of secondary metabolite production in Penicillium species.</title>
        <authorList>
            <person name="Nielsen J.C."/>
            <person name="Grijseels S."/>
            <person name="Prigent S."/>
            <person name="Ji B."/>
            <person name="Dainat J."/>
            <person name="Nielsen K.F."/>
            <person name="Frisvad J.C."/>
            <person name="Workman M."/>
            <person name="Nielsen J."/>
        </authorList>
    </citation>
    <scope>NUCLEOTIDE SEQUENCE [LARGE SCALE GENOMIC DNA]</scope>
    <source>
        <strain evidence="3">IBT 31321</strain>
    </source>
</reference>
<dbReference type="Proteomes" id="UP000191500">
    <property type="component" value="Unassembled WGS sequence"/>
</dbReference>
<comment type="caution">
    <text evidence="2">The sequence shown here is derived from an EMBL/GenBank/DDBJ whole genome shotgun (WGS) entry which is preliminary data.</text>
</comment>
<evidence type="ECO:0000313" key="2">
    <source>
        <dbReference type="EMBL" id="OQE36952.1"/>
    </source>
</evidence>
<dbReference type="AlphaFoldDB" id="A0A1V6UER3"/>
<evidence type="ECO:0000313" key="3">
    <source>
        <dbReference type="Proteomes" id="UP000191500"/>
    </source>
</evidence>
<keyword evidence="3" id="KW-1185">Reference proteome</keyword>
<accession>A0A1V6UER3</accession>
<name>A0A1V6UER3_9EURO</name>
<sequence length="122" mass="13971">MGGLQIAPVSATATNPKMIKKVSNENAQDEPASMPRCHRPLRPNDGNWVSNHEICRTFHPTETLNLIGLRRYDTEQRLHNWRRQPVEDETYQLDINSGTAFRKIGTVHTVRSQTDDNTPELH</sequence>
<organism evidence="2 3">
    <name type="scientific">Penicillium coprophilum</name>
    <dbReference type="NCBI Taxonomy" id="36646"/>
    <lineage>
        <taxon>Eukaryota</taxon>
        <taxon>Fungi</taxon>
        <taxon>Dikarya</taxon>
        <taxon>Ascomycota</taxon>
        <taxon>Pezizomycotina</taxon>
        <taxon>Eurotiomycetes</taxon>
        <taxon>Eurotiomycetidae</taxon>
        <taxon>Eurotiales</taxon>
        <taxon>Aspergillaceae</taxon>
        <taxon>Penicillium</taxon>
    </lineage>
</organism>